<dbReference type="InterPro" id="IPR029058">
    <property type="entry name" value="AB_hydrolase_fold"/>
</dbReference>
<dbReference type="Pfam" id="PF12146">
    <property type="entry name" value="Hydrolase_4"/>
    <property type="match status" value="1"/>
</dbReference>
<dbReference type="SUPFAM" id="SSF53474">
    <property type="entry name" value="alpha/beta-Hydrolases"/>
    <property type="match status" value="1"/>
</dbReference>
<comment type="caution">
    <text evidence="2">The sequence shown here is derived from an EMBL/GenBank/DDBJ whole genome shotgun (WGS) entry which is preliminary data.</text>
</comment>
<dbReference type="PANTHER" id="PTHR12277">
    <property type="entry name" value="ALPHA/BETA HYDROLASE DOMAIN-CONTAINING PROTEIN"/>
    <property type="match status" value="1"/>
</dbReference>
<dbReference type="Gene3D" id="3.40.50.1820">
    <property type="entry name" value="alpha/beta hydrolase"/>
    <property type="match status" value="1"/>
</dbReference>
<dbReference type="EMBL" id="MGFH01000206">
    <property type="protein sequence ID" value="OGM02559.1"/>
    <property type="molecule type" value="Genomic_DNA"/>
</dbReference>
<dbReference type="STRING" id="1817813.A2008_09435"/>
<proteinExistence type="predicted"/>
<organism evidence="2 3">
    <name type="scientific">Candidatus Wallbacteria bacterium GWC2_49_35</name>
    <dbReference type="NCBI Taxonomy" id="1817813"/>
    <lineage>
        <taxon>Bacteria</taxon>
        <taxon>Candidatus Walliibacteriota</taxon>
    </lineage>
</organism>
<dbReference type="Proteomes" id="UP000178735">
    <property type="component" value="Unassembled WGS sequence"/>
</dbReference>
<reference evidence="2 3" key="1">
    <citation type="journal article" date="2016" name="Nat. Commun.">
        <title>Thousands of microbial genomes shed light on interconnected biogeochemical processes in an aquifer system.</title>
        <authorList>
            <person name="Anantharaman K."/>
            <person name="Brown C.T."/>
            <person name="Hug L.A."/>
            <person name="Sharon I."/>
            <person name="Castelle C.J."/>
            <person name="Probst A.J."/>
            <person name="Thomas B.C."/>
            <person name="Singh A."/>
            <person name="Wilkins M.J."/>
            <person name="Karaoz U."/>
            <person name="Brodie E.L."/>
            <person name="Williams K.H."/>
            <person name="Hubbard S.S."/>
            <person name="Banfield J.F."/>
        </authorList>
    </citation>
    <scope>NUCLEOTIDE SEQUENCE [LARGE SCALE GENOMIC DNA]</scope>
</reference>
<name>A0A1F7WJG9_9BACT</name>
<dbReference type="InterPro" id="IPR022742">
    <property type="entry name" value="Hydrolase_4"/>
</dbReference>
<evidence type="ECO:0000313" key="2">
    <source>
        <dbReference type="EMBL" id="OGM02559.1"/>
    </source>
</evidence>
<accession>A0A1F7WJG9</accession>
<evidence type="ECO:0000313" key="3">
    <source>
        <dbReference type="Proteomes" id="UP000178735"/>
    </source>
</evidence>
<dbReference type="PANTHER" id="PTHR12277:SF81">
    <property type="entry name" value="PROTEIN ABHD13"/>
    <property type="match status" value="1"/>
</dbReference>
<sequence length="278" mass="31164">MSVKKRIMKFILILVVTYFLLLAGLLSSVDTIVFPRFRATDISVTPKDLNLKYEEVTVETDDGKKLCCWYVPHETSSETTLIYSHGNAENISKALRHARAIAAKLSANLFIYDYRGYAKSEGAPSTKTFYGDCDRVYNYISSRPELKGGKFIIYGRSLGGAAAVHLASKYPCHRLITESTFVSVPLHIWFNPVLFVFYPFVSDYLPTAAKAKDVKAPWLIIHGGRDGVISVKNAHALYALDAPAKRSLYIVDEASHNDVMALRGDEYLNKIYDFAVKD</sequence>
<gene>
    <name evidence="2" type="ORF">A2008_09435</name>
</gene>
<dbReference type="AlphaFoldDB" id="A0A1F7WJG9"/>
<evidence type="ECO:0000259" key="1">
    <source>
        <dbReference type="Pfam" id="PF12146"/>
    </source>
</evidence>
<feature type="domain" description="Serine aminopeptidase S33" evidence="1">
    <location>
        <begin position="78"/>
        <end position="207"/>
    </location>
</feature>
<protein>
    <recommendedName>
        <fullName evidence="1">Serine aminopeptidase S33 domain-containing protein</fullName>
    </recommendedName>
</protein>